<dbReference type="Gene3D" id="3.40.50.300">
    <property type="entry name" value="P-loop containing nucleotide triphosphate hydrolases"/>
    <property type="match status" value="1"/>
</dbReference>
<proteinExistence type="predicted"/>
<dbReference type="EMBL" id="JBHPON010000002">
    <property type="protein sequence ID" value="MFC6036061.1"/>
    <property type="molecule type" value="Genomic_DNA"/>
</dbReference>
<gene>
    <name evidence="1" type="ORF">ACFMB1_10930</name>
</gene>
<keyword evidence="2" id="KW-1185">Reference proteome</keyword>
<evidence type="ECO:0000313" key="2">
    <source>
        <dbReference type="Proteomes" id="UP001596116"/>
    </source>
</evidence>
<reference evidence="1 2" key="1">
    <citation type="submission" date="2024-09" db="EMBL/GenBank/DDBJ databases">
        <authorList>
            <person name="Zhang Z.-H."/>
        </authorList>
    </citation>
    <scope>NUCLEOTIDE SEQUENCE [LARGE SCALE GENOMIC DNA]</scope>
    <source>
        <strain evidence="1 2">HHTR114</strain>
    </source>
</reference>
<evidence type="ECO:0000313" key="1">
    <source>
        <dbReference type="EMBL" id="MFC6036061.1"/>
    </source>
</evidence>
<accession>A0ABW1KVA7</accession>
<dbReference type="InterPro" id="IPR027417">
    <property type="entry name" value="P-loop_NTPase"/>
</dbReference>
<sequence length="347" mass="37766">MTTATNTTPKDVGALARDPAWFPHALDANRRLLALARIDRNGLSNEPFLDQRMEKSVTGSMTASFDDLAAAAPANPMPSFIFHTAFCCSTLMAKALDANGAVLALKEPNVLMEAANVLRMAKGAGVETARKTVSATVNLLARPHQPGERILIKPTNTANNIAPLIVASGAPVILLYGDLRGFLLSVLKKGEACKAFTRKQYTIFALDGEGVAAIPERQALGFTDLQIAALVLRHQMEMFARILSSGAANVRSLYYRDLLKDPQGVLKAAAAHLKLDLPDDKLAANVGAVFSKNSKFEDQEYTPEERSRDERSLEDRHREELDLIEGWARQLKLAVDVGERLPKPLIA</sequence>
<comment type="caution">
    <text evidence="1">The sequence shown here is derived from an EMBL/GenBank/DDBJ whole genome shotgun (WGS) entry which is preliminary data.</text>
</comment>
<dbReference type="Proteomes" id="UP001596116">
    <property type="component" value="Unassembled WGS sequence"/>
</dbReference>
<evidence type="ECO:0008006" key="3">
    <source>
        <dbReference type="Google" id="ProtNLM"/>
    </source>
</evidence>
<organism evidence="1 2">
    <name type="scientific">Hyphococcus aureus</name>
    <dbReference type="NCBI Taxonomy" id="2666033"/>
    <lineage>
        <taxon>Bacteria</taxon>
        <taxon>Pseudomonadati</taxon>
        <taxon>Pseudomonadota</taxon>
        <taxon>Alphaproteobacteria</taxon>
        <taxon>Parvularculales</taxon>
        <taxon>Parvularculaceae</taxon>
        <taxon>Hyphococcus</taxon>
    </lineage>
</organism>
<protein>
    <recommendedName>
        <fullName evidence="3">Transaldolase</fullName>
    </recommendedName>
</protein>
<dbReference type="SUPFAM" id="SSF52540">
    <property type="entry name" value="P-loop containing nucleoside triphosphate hydrolases"/>
    <property type="match status" value="1"/>
</dbReference>
<dbReference type="RefSeq" id="WP_379882711.1">
    <property type="nucleotide sequence ID" value="NZ_JBHPON010000002.1"/>
</dbReference>
<name>A0ABW1KVA7_9PROT</name>